<name>A0A9P7KA57_9AGAR</name>
<keyword evidence="3" id="KW-1185">Reference proteome</keyword>
<dbReference type="EMBL" id="JABCKV010000078">
    <property type="protein sequence ID" value="KAG5644231.1"/>
    <property type="molecule type" value="Genomic_DNA"/>
</dbReference>
<evidence type="ECO:0000313" key="2">
    <source>
        <dbReference type="EMBL" id="KAG5644231.1"/>
    </source>
</evidence>
<dbReference type="AlphaFoldDB" id="A0A9P7KA57"/>
<comment type="caution">
    <text evidence="2">The sequence shown here is derived from an EMBL/GenBank/DDBJ whole genome shotgun (WGS) entry which is preliminary data.</text>
</comment>
<accession>A0A9P7KA57</accession>
<gene>
    <name evidence="2" type="ORF">DXG03_008826</name>
</gene>
<sequence>MVGKSWSHLLDHVFPLLDKFQNRELPDRVPIARFARSLEANPARAALVKVYTPSQFNDMEDEAGLRVSDYEGQNSILSLVPSYNKLRVAGTHPSLSQAFRDIVCGLRNARTFHVHPRSLDSWKREYTGMHQLSVTFNTSFHAGNALEVWRYETPMPDEATGKTEPGMRRASSSL</sequence>
<protein>
    <submittedName>
        <fullName evidence="2">Uncharacterized protein</fullName>
    </submittedName>
</protein>
<reference evidence="2" key="2">
    <citation type="submission" date="2021-10" db="EMBL/GenBank/DDBJ databases">
        <title>Phylogenomics reveals ancestral predisposition of the termite-cultivated fungus Termitomyces towards a domesticated lifestyle.</title>
        <authorList>
            <person name="Auxier B."/>
            <person name="Grum-Grzhimaylo A."/>
            <person name="Cardenas M.E."/>
            <person name="Lodge J.D."/>
            <person name="Laessoe T."/>
            <person name="Pedersen O."/>
            <person name="Smith M.E."/>
            <person name="Kuyper T.W."/>
            <person name="Franco-Molano E.A."/>
            <person name="Baroni T.J."/>
            <person name="Aanen D.K."/>
        </authorList>
    </citation>
    <scope>NUCLEOTIDE SEQUENCE</scope>
    <source>
        <strain evidence="2">AP01</strain>
        <tissue evidence="2">Mycelium</tissue>
    </source>
</reference>
<feature type="region of interest" description="Disordered" evidence="1">
    <location>
        <begin position="155"/>
        <end position="174"/>
    </location>
</feature>
<evidence type="ECO:0000256" key="1">
    <source>
        <dbReference type="SAM" id="MobiDB-lite"/>
    </source>
</evidence>
<dbReference type="OrthoDB" id="2994853at2759"/>
<dbReference type="Proteomes" id="UP000775547">
    <property type="component" value="Unassembled WGS sequence"/>
</dbReference>
<proteinExistence type="predicted"/>
<evidence type="ECO:0000313" key="3">
    <source>
        <dbReference type="Proteomes" id="UP000775547"/>
    </source>
</evidence>
<reference evidence="2" key="1">
    <citation type="submission" date="2020-07" db="EMBL/GenBank/DDBJ databases">
        <authorList>
            <person name="Nieuwenhuis M."/>
            <person name="Van De Peppel L.J.J."/>
        </authorList>
    </citation>
    <scope>NUCLEOTIDE SEQUENCE</scope>
    <source>
        <strain evidence="2">AP01</strain>
        <tissue evidence="2">Mycelium</tissue>
    </source>
</reference>
<organism evidence="2 3">
    <name type="scientific">Asterophora parasitica</name>
    <dbReference type="NCBI Taxonomy" id="117018"/>
    <lineage>
        <taxon>Eukaryota</taxon>
        <taxon>Fungi</taxon>
        <taxon>Dikarya</taxon>
        <taxon>Basidiomycota</taxon>
        <taxon>Agaricomycotina</taxon>
        <taxon>Agaricomycetes</taxon>
        <taxon>Agaricomycetidae</taxon>
        <taxon>Agaricales</taxon>
        <taxon>Tricholomatineae</taxon>
        <taxon>Lyophyllaceae</taxon>
        <taxon>Asterophora</taxon>
    </lineage>
</organism>